<name>A0A7W9CBB7_9MICO</name>
<evidence type="ECO:0000313" key="2">
    <source>
        <dbReference type="Proteomes" id="UP000517712"/>
    </source>
</evidence>
<dbReference type="Proteomes" id="UP000517712">
    <property type="component" value="Unassembled WGS sequence"/>
</dbReference>
<sequence length="311" mass="33362">MTGPWPDDSATVERWVRAMLEPLASGGDGITVSGLERMRIDADLAGSDLQSLTVDATPVEVRIDAASAAGHETPPPPAAAEPVTVQTRSGVLRRFRISAHPLRIERTPVDLHVEAHDVPIEWSTFAEPVDPAVPESIHAVTPKDPPSGVRGAFDVSLPTKDAVPLITGVLRPALQEAGLRPGRVSLSVDNTEDDDTEGDGIRIQARVGVRWKFIVASARLATVVEITPDAVVTVRELTVRSRHPLVALALRFVRSRLRAVVGSETDLNAELARSGTGVRIHDLRVTTGERLGVAGRFSDRAVTRIGDTTRT</sequence>
<organism evidence="1 2">
    <name type="scientific">Microbacterium ginsengiterrae</name>
    <dbReference type="NCBI Taxonomy" id="546115"/>
    <lineage>
        <taxon>Bacteria</taxon>
        <taxon>Bacillati</taxon>
        <taxon>Actinomycetota</taxon>
        <taxon>Actinomycetes</taxon>
        <taxon>Micrococcales</taxon>
        <taxon>Microbacteriaceae</taxon>
        <taxon>Microbacterium</taxon>
    </lineage>
</organism>
<keyword evidence="2" id="KW-1185">Reference proteome</keyword>
<accession>A0A7W9CBB7</accession>
<dbReference type="RefSeq" id="WP_184281917.1">
    <property type="nucleotide sequence ID" value="NZ_BAAAPG010000001.1"/>
</dbReference>
<comment type="caution">
    <text evidence="1">The sequence shown here is derived from an EMBL/GenBank/DDBJ whole genome shotgun (WGS) entry which is preliminary data.</text>
</comment>
<protein>
    <recommendedName>
        <fullName evidence="3">DUF2993 domain-containing protein</fullName>
    </recommendedName>
</protein>
<dbReference type="EMBL" id="JACHMU010000001">
    <property type="protein sequence ID" value="MBB5742470.1"/>
    <property type="molecule type" value="Genomic_DNA"/>
</dbReference>
<evidence type="ECO:0008006" key="3">
    <source>
        <dbReference type="Google" id="ProtNLM"/>
    </source>
</evidence>
<dbReference type="AlphaFoldDB" id="A0A7W9CBB7"/>
<gene>
    <name evidence="1" type="ORF">HD600_000967</name>
</gene>
<proteinExistence type="predicted"/>
<evidence type="ECO:0000313" key="1">
    <source>
        <dbReference type="EMBL" id="MBB5742470.1"/>
    </source>
</evidence>
<reference evidence="1 2" key="1">
    <citation type="submission" date="2020-08" db="EMBL/GenBank/DDBJ databases">
        <title>Sequencing the genomes of 1000 actinobacteria strains.</title>
        <authorList>
            <person name="Klenk H.-P."/>
        </authorList>
    </citation>
    <scope>NUCLEOTIDE SEQUENCE [LARGE SCALE GENOMIC DNA]</scope>
    <source>
        <strain evidence="1 2">DSM 24823</strain>
    </source>
</reference>